<dbReference type="InterPro" id="IPR036513">
    <property type="entry name" value="STAS_dom_sf"/>
</dbReference>
<organism evidence="3 4">
    <name type="scientific">Mycobacterium heckeshornense</name>
    <dbReference type="NCBI Taxonomy" id="110505"/>
    <lineage>
        <taxon>Bacteria</taxon>
        <taxon>Bacillati</taxon>
        <taxon>Actinomycetota</taxon>
        <taxon>Actinomycetes</taxon>
        <taxon>Mycobacteriales</taxon>
        <taxon>Mycobacteriaceae</taxon>
        <taxon>Mycobacterium</taxon>
    </lineage>
</organism>
<protein>
    <recommendedName>
        <fullName evidence="2">Anti-sigma factor antagonist</fullName>
    </recommendedName>
</protein>
<dbReference type="GO" id="GO:0043856">
    <property type="term" value="F:anti-sigma factor antagonist activity"/>
    <property type="evidence" value="ECO:0007669"/>
    <property type="project" value="InterPro"/>
</dbReference>
<keyword evidence="4" id="KW-1185">Reference proteome</keyword>
<dbReference type="AlphaFoldDB" id="A0A2I3EWC0"/>
<evidence type="ECO:0000313" key="4">
    <source>
        <dbReference type="Proteomes" id="UP000595446"/>
    </source>
</evidence>
<accession>A0A2I3EWC0</accession>
<sequence>MSATDPISISIGNRDDVVVLAVAGEVDLVTIPALEDAIGGVIGDNPAGLVIDLTAVEFLASAGLRLLAATHEEVSKSAPFAVVARGPATRRPIQLTGLDEAFPLYQTLEEALSDVRDGKLKR</sequence>
<dbReference type="NCBIfam" id="TIGR00377">
    <property type="entry name" value="ant_ant_sig"/>
    <property type="match status" value="1"/>
</dbReference>
<name>A0A2I3EWC0_9MYCO</name>
<evidence type="ECO:0000256" key="2">
    <source>
        <dbReference type="RuleBase" id="RU003749"/>
    </source>
</evidence>
<proteinExistence type="inferred from homology"/>
<dbReference type="EMBL" id="AP024237">
    <property type="protein sequence ID" value="BCO34585.1"/>
    <property type="molecule type" value="Genomic_DNA"/>
</dbReference>
<dbReference type="InterPro" id="IPR003658">
    <property type="entry name" value="Anti-sigma_ant"/>
</dbReference>
<dbReference type="RefSeq" id="WP_048889991.1">
    <property type="nucleotide sequence ID" value="NZ_AP024237.1"/>
</dbReference>
<dbReference type="Proteomes" id="UP000595446">
    <property type="component" value="Chromosome"/>
</dbReference>
<dbReference type="PROSITE" id="PS50801">
    <property type="entry name" value="STAS"/>
    <property type="match status" value="1"/>
</dbReference>
<dbReference type="PANTHER" id="PTHR33495:SF13">
    <property type="entry name" value="ANTI-SIGMA-F FACTOR ANTAGONIST RSFB"/>
    <property type="match status" value="1"/>
</dbReference>
<dbReference type="SUPFAM" id="SSF52091">
    <property type="entry name" value="SpoIIaa-like"/>
    <property type="match status" value="1"/>
</dbReference>
<dbReference type="STRING" id="110505.ACT16_03100"/>
<reference evidence="3 4" key="1">
    <citation type="submission" date="2020-12" db="EMBL/GenBank/DDBJ databases">
        <title>Complete genome sequence of Mycobacterium heckeshornense JCM 15655T, closely related to a pathogenic non-tuberculous mycobacterial species Mycobacterium xenopi.</title>
        <authorList>
            <person name="Yoshida M."/>
            <person name="Fukano H."/>
            <person name="Asakura T."/>
            <person name="Suzuki M."/>
            <person name="Hoshino Y."/>
        </authorList>
    </citation>
    <scope>NUCLEOTIDE SEQUENCE [LARGE SCALE GENOMIC DNA]</scope>
    <source>
        <strain evidence="3 4">JCM 15655</strain>
    </source>
</reference>
<dbReference type="CDD" id="cd07043">
    <property type="entry name" value="STAS_anti-anti-sigma_factors"/>
    <property type="match status" value="1"/>
</dbReference>
<dbReference type="PANTHER" id="PTHR33495">
    <property type="entry name" value="ANTI-SIGMA FACTOR ANTAGONIST TM_1081-RELATED-RELATED"/>
    <property type="match status" value="1"/>
</dbReference>
<evidence type="ECO:0000256" key="1">
    <source>
        <dbReference type="ARBA" id="ARBA00009013"/>
    </source>
</evidence>
<evidence type="ECO:0000313" key="3">
    <source>
        <dbReference type="EMBL" id="BCO34585.1"/>
    </source>
</evidence>
<dbReference type="OrthoDB" id="3393696at2"/>
<dbReference type="InterPro" id="IPR002645">
    <property type="entry name" value="STAS_dom"/>
</dbReference>
<dbReference type="Gene3D" id="3.30.750.24">
    <property type="entry name" value="STAS domain"/>
    <property type="match status" value="1"/>
</dbReference>
<dbReference type="Pfam" id="PF01740">
    <property type="entry name" value="STAS"/>
    <property type="match status" value="1"/>
</dbReference>
<gene>
    <name evidence="3" type="primary">rsfB</name>
    <name evidence="3" type="ORF">MHEC_10180</name>
</gene>
<comment type="similarity">
    <text evidence="1 2">Belongs to the anti-sigma-factor antagonist family.</text>
</comment>